<dbReference type="EMBL" id="AWWV01005075">
    <property type="protein sequence ID" value="OMP06004.1"/>
    <property type="molecule type" value="Genomic_DNA"/>
</dbReference>
<keyword evidence="2" id="KW-1185">Reference proteome</keyword>
<reference evidence="1 2" key="1">
    <citation type="submission" date="2013-09" db="EMBL/GenBank/DDBJ databases">
        <title>Corchorus capsularis genome sequencing.</title>
        <authorList>
            <person name="Alam M."/>
            <person name="Haque M.S."/>
            <person name="Islam M.S."/>
            <person name="Emdad E.M."/>
            <person name="Islam M.M."/>
            <person name="Ahmed B."/>
            <person name="Halim A."/>
            <person name="Hossen Q.M.M."/>
            <person name="Hossain M.Z."/>
            <person name="Ahmed R."/>
            <person name="Khan M.M."/>
            <person name="Islam R."/>
            <person name="Rashid M.M."/>
            <person name="Khan S.A."/>
            <person name="Rahman M.S."/>
            <person name="Alam M."/>
        </authorList>
    </citation>
    <scope>NUCLEOTIDE SEQUENCE [LARGE SCALE GENOMIC DNA]</scope>
    <source>
        <strain evidence="2">cv. CVL-1</strain>
        <tissue evidence="1">Whole seedling</tissue>
    </source>
</reference>
<name>A0A1R3KG46_COCAP</name>
<organism evidence="1 2">
    <name type="scientific">Corchorus capsularis</name>
    <name type="common">Jute</name>
    <dbReference type="NCBI Taxonomy" id="210143"/>
    <lineage>
        <taxon>Eukaryota</taxon>
        <taxon>Viridiplantae</taxon>
        <taxon>Streptophyta</taxon>
        <taxon>Embryophyta</taxon>
        <taxon>Tracheophyta</taxon>
        <taxon>Spermatophyta</taxon>
        <taxon>Magnoliopsida</taxon>
        <taxon>eudicotyledons</taxon>
        <taxon>Gunneridae</taxon>
        <taxon>Pentapetalae</taxon>
        <taxon>rosids</taxon>
        <taxon>malvids</taxon>
        <taxon>Malvales</taxon>
        <taxon>Malvaceae</taxon>
        <taxon>Grewioideae</taxon>
        <taxon>Apeibeae</taxon>
        <taxon>Corchorus</taxon>
    </lineage>
</organism>
<dbReference type="Proteomes" id="UP000188268">
    <property type="component" value="Unassembled WGS sequence"/>
</dbReference>
<accession>A0A1R3KG46</accession>
<comment type="caution">
    <text evidence="1">The sequence shown here is derived from an EMBL/GenBank/DDBJ whole genome shotgun (WGS) entry which is preliminary data.</text>
</comment>
<dbReference type="Gramene" id="OMP06004">
    <property type="protein sequence ID" value="OMP06004"/>
    <property type="gene ID" value="CCACVL1_01758"/>
</dbReference>
<protein>
    <submittedName>
        <fullName evidence="1">Uncharacterized protein</fullName>
    </submittedName>
</protein>
<sequence>MPPKQFRDFKCSKVLPMPTDDTNVKFDRKDRFGAHDSR</sequence>
<gene>
    <name evidence="1" type="ORF">CCACVL1_01758</name>
</gene>
<evidence type="ECO:0000313" key="2">
    <source>
        <dbReference type="Proteomes" id="UP000188268"/>
    </source>
</evidence>
<proteinExistence type="predicted"/>
<evidence type="ECO:0000313" key="1">
    <source>
        <dbReference type="EMBL" id="OMP06004.1"/>
    </source>
</evidence>
<dbReference type="AlphaFoldDB" id="A0A1R3KG46"/>